<keyword evidence="3" id="KW-1185">Reference proteome</keyword>
<name>A0ABX0U668_9FLAO</name>
<evidence type="ECO:0000313" key="3">
    <source>
        <dbReference type="Proteomes" id="UP000745859"/>
    </source>
</evidence>
<dbReference type="Pfam" id="PF14289">
    <property type="entry name" value="DUF4369"/>
    <property type="match status" value="1"/>
</dbReference>
<proteinExistence type="predicted"/>
<dbReference type="InterPro" id="IPR025380">
    <property type="entry name" value="DUF4369"/>
</dbReference>
<reference evidence="2 3" key="1">
    <citation type="submission" date="2020-03" db="EMBL/GenBank/DDBJ databases">
        <title>Genomic Encyclopedia of Type Strains, Phase IV (KMG-IV): sequencing the most valuable type-strain genomes for metagenomic binning, comparative biology and taxonomic classification.</title>
        <authorList>
            <person name="Goeker M."/>
        </authorList>
    </citation>
    <scope>NUCLEOTIDE SEQUENCE [LARGE SCALE GENOMIC DNA]</scope>
    <source>
        <strain evidence="2 3">DSM 101599</strain>
    </source>
</reference>
<evidence type="ECO:0000313" key="2">
    <source>
        <dbReference type="EMBL" id="NIJ44339.1"/>
    </source>
</evidence>
<feature type="domain" description="DUF4369" evidence="1">
    <location>
        <begin position="24"/>
        <end position="119"/>
    </location>
</feature>
<sequence length="225" mass="25957">MRKIIWIALSALVVSCGSKSKDNFTVKCQILGLKKGTIYLEKFEDKKIVVVDSVNITDATEEFTFTNTINEPELYIISLDKLNTKQITFFGEEGTIHIETSLNKFYINRKISGSSLQEILDKHDEYAKKFNDINLDLIKDKFEALKYGDTKSVEEIELKRLNNLKRLYLFSANFAIAYNDKAISPFIACHRMEQATPKLKQKIYEALTPEIKHSKYGKQLKELIQ</sequence>
<protein>
    <submittedName>
        <fullName evidence="2">Nitrate reductase NapAB chaperone NapD</fullName>
    </submittedName>
</protein>
<organism evidence="2 3">
    <name type="scientific">Wenyingzhuangia heitensis</name>
    <dbReference type="NCBI Taxonomy" id="1487859"/>
    <lineage>
        <taxon>Bacteria</taxon>
        <taxon>Pseudomonadati</taxon>
        <taxon>Bacteroidota</taxon>
        <taxon>Flavobacteriia</taxon>
        <taxon>Flavobacteriales</taxon>
        <taxon>Flavobacteriaceae</taxon>
        <taxon>Wenyingzhuangia</taxon>
    </lineage>
</organism>
<evidence type="ECO:0000259" key="1">
    <source>
        <dbReference type="Pfam" id="PF14289"/>
    </source>
</evidence>
<comment type="caution">
    <text evidence="2">The sequence shown here is derived from an EMBL/GenBank/DDBJ whole genome shotgun (WGS) entry which is preliminary data.</text>
</comment>
<accession>A0ABX0U668</accession>
<dbReference type="EMBL" id="JAASQL010000001">
    <property type="protein sequence ID" value="NIJ44339.1"/>
    <property type="molecule type" value="Genomic_DNA"/>
</dbReference>
<dbReference type="Proteomes" id="UP000745859">
    <property type="component" value="Unassembled WGS sequence"/>
</dbReference>
<dbReference type="PROSITE" id="PS51257">
    <property type="entry name" value="PROKAR_LIPOPROTEIN"/>
    <property type="match status" value="1"/>
</dbReference>
<dbReference type="RefSeq" id="WP_167184150.1">
    <property type="nucleotide sequence ID" value="NZ_JAASQL010000001.1"/>
</dbReference>
<gene>
    <name evidence="2" type="ORF">FHR24_000778</name>
</gene>